<name>A0A917C4P0_9HYPH</name>
<proteinExistence type="predicted"/>
<reference evidence="3" key="1">
    <citation type="journal article" date="2014" name="Int. J. Syst. Evol. Microbiol.">
        <title>Complete genome sequence of Corynebacterium casei LMG S-19264T (=DSM 44701T), isolated from a smear-ripened cheese.</title>
        <authorList>
            <consortium name="US DOE Joint Genome Institute (JGI-PGF)"/>
            <person name="Walter F."/>
            <person name="Albersmeier A."/>
            <person name="Kalinowski J."/>
            <person name="Ruckert C."/>
        </authorList>
    </citation>
    <scope>NUCLEOTIDE SEQUENCE</scope>
    <source>
        <strain evidence="3">CCM 7897</strain>
    </source>
</reference>
<accession>A0A917C4P0</accession>
<keyword evidence="4" id="KW-1185">Reference proteome</keyword>
<protein>
    <recommendedName>
        <fullName evidence="2">PBP domain-containing protein</fullName>
    </recommendedName>
</protein>
<evidence type="ECO:0000313" key="3">
    <source>
        <dbReference type="EMBL" id="GGF68755.1"/>
    </source>
</evidence>
<gene>
    <name evidence="3" type="ORF">GCM10007301_30540</name>
</gene>
<evidence type="ECO:0000259" key="2">
    <source>
        <dbReference type="Pfam" id="PF12849"/>
    </source>
</evidence>
<feature type="domain" description="PBP" evidence="2">
    <location>
        <begin position="46"/>
        <end position="309"/>
    </location>
</feature>
<dbReference type="Proteomes" id="UP000606044">
    <property type="component" value="Unassembled WGS sequence"/>
</dbReference>
<dbReference type="AlphaFoldDB" id="A0A917C4P0"/>
<dbReference type="PANTHER" id="PTHR30570:SF6">
    <property type="entry name" value="PHOSPHATE-BINDING PROTEIN PSTS"/>
    <property type="match status" value="1"/>
</dbReference>
<dbReference type="PANTHER" id="PTHR30570">
    <property type="entry name" value="PERIPLASMIC PHOSPHATE BINDING COMPONENT OF PHOSPHATE ABC TRANSPORTER"/>
    <property type="match status" value="1"/>
</dbReference>
<evidence type="ECO:0000313" key="4">
    <source>
        <dbReference type="Proteomes" id="UP000606044"/>
    </source>
</evidence>
<evidence type="ECO:0000256" key="1">
    <source>
        <dbReference type="ARBA" id="ARBA00022729"/>
    </source>
</evidence>
<sequence>MDHASHAALPDSPPAAGWMPRPVDGALPVYEPRPVAVPEGATYLTDDGRVRISGSEHGQFIFERFCAAFEEVSGIRFHVDLRGTPSAMAFITNGQSLLSVMGREITPVEVVPYRKCVGAPPVAIRIAHAAEETSQHLATSLGLYVHRSNPLARMTTTELSQVFTIGNPGGDFSVWGQLGLDGDWATRPIHPIGTPEFTGFGTYMQKHHLANRVPAPAYERLISTDNVLGRLAATPSGIAVAAIGRETDDIRMVPLSFGAGQPYSDGSTQDVIDGAYPFGRFLYAYVRQQENIPLDPLAQEFLRFVLAREGQAIIAAQPRGYIPLTAAQARAETAALARILPHKDAQK</sequence>
<dbReference type="EMBL" id="BMCT01000004">
    <property type="protein sequence ID" value="GGF68755.1"/>
    <property type="molecule type" value="Genomic_DNA"/>
</dbReference>
<dbReference type="RefSeq" id="WP_188580067.1">
    <property type="nucleotide sequence ID" value="NZ_BMCT01000004.1"/>
</dbReference>
<dbReference type="Gene3D" id="3.40.190.10">
    <property type="entry name" value="Periplasmic binding protein-like II"/>
    <property type="match status" value="2"/>
</dbReference>
<keyword evidence="1" id="KW-0732">Signal</keyword>
<organism evidence="3 4">
    <name type="scientific">Azorhizobium oxalatiphilum</name>
    <dbReference type="NCBI Taxonomy" id="980631"/>
    <lineage>
        <taxon>Bacteria</taxon>
        <taxon>Pseudomonadati</taxon>
        <taxon>Pseudomonadota</taxon>
        <taxon>Alphaproteobacteria</taxon>
        <taxon>Hyphomicrobiales</taxon>
        <taxon>Xanthobacteraceae</taxon>
        <taxon>Azorhizobium</taxon>
    </lineage>
</organism>
<dbReference type="SUPFAM" id="SSF53850">
    <property type="entry name" value="Periplasmic binding protein-like II"/>
    <property type="match status" value="1"/>
</dbReference>
<dbReference type="InterPro" id="IPR024370">
    <property type="entry name" value="PBP_domain"/>
</dbReference>
<dbReference type="Pfam" id="PF12849">
    <property type="entry name" value="PBP_like_2"/>
    <property type="match status" value="1"/>
</dbReference>
<dbReference type="InterPro" id="IPR050811">
    <property type="entry name" value="Phosphate_ABC_transporter"/>
</dbReference>
<comment type="caution">
    <text evidence="3">The sequence shown here is derived from an EMBL/GenBank/DDBJ whole genome shotgun (WGS) entry which is preliminary data.</text>
</comment>
<reference evidence="3" key="2">
    <citation type="submission" date="2020-09" db="EMBL/GenBank/DDBJ databases">
        <authorList>
            <person name="Sun Q."/>
            <person name="Sedlacek I."/>
        </authorList>
    </citation>
    <scope>NUCLEOTIDE SEQUENCE</scope>
    <source>
        <strain evidence="3">CCM 7897</strain>
    </source>
</reference>